<reference evidence="5" key="1">
    <citation type="submission" date="2021-11" db="EMBL/GenBank/DDBJ databases">
        <authorList>
            <person name="Rodrigo-Torres L."/>
            <person name="Arahal R. D."/>
            <person name="Lucena T."/>
        </authorList>
    </citation>
    <scope>NUCLEOTIDE SEQUENCE</scope>
    <source>
        <strain evidence="5">CECT 7929</strain>
    </source>
</reference>
<comment type="caution">
    <text evidence="5">The sequence shown here is derived from an EMBL/GenBank/DDBJ whole genome shotgun (WGS) entry which is preliminary data.</text>
</comment>
<evidence type="ECO:0000313" key="6">
    <source>
        <dbReference type="Proteomes" id="UP000838672"/>
    </source>
</evidence>
<keyword evidence="4" id="KW-0443">Lipid metabolism</keyword>
<dbReference type="RefSeq" id="WP_237468253.1">
    <property type="nucleotide sequence ID" value="NZ_CAKLDI010000002.1"/>
</dbReference>
<evidence type="ECO:0000256" key="2">
    <source>
        <dbReference type="ARBA" id="ARBA00022801"/>
    </source>
</evidence>
<dbReference type="SUPFAM" id="SSF54637">
    <property type="entry name" value="Thioesterase/thiol ester dehydrase-isomerase"/>
    <property type="match status" value="1"/>
</dbReference>
<name>A0ABM8ZYJ2_9VIBR</name>
<evidence type="ECO:0000313" key="5">
    <source>
        <dbReference type="EMBL" id="CAH0535411.1"/>
    </source>
</evidence>
<accession>A0ABM8ZYJ2</accession>
<evidence type="ECO:0000256" key="4">
    <source>
        <dbReference type="ARBA" id="ARBA00023098"/>
    </source>
</evidence>
<dbReference type="PANTHER" id="PTHR12418:SF19">
    <property type="entry name" value="ACYL-COENZYME A THIOESTERASE THEM4"/>
    <property type="match status" value="1"/>
</dbReference>
<dbReference type="InterPro" id="IPR029069">
    <property type="entry name" value="HotDog_dom_sf"/>
</dbReference>
<sequence>MFTKINDDAKTCAALAHRYCYVCGQKNCAADALQLRFKRVDERSVSAAFQLTHAHQGYSGLAHGGMIASVLDGAMTHCLFVQHIQALTAELTVRYHQPWPIELQGCVCATVDKARHGVYWLHAKMTADGVCYASAHAKFIAPNPLVEVI</sequence>
<proteinExistence type="predicted"/>
<evidence type="ECO:0000256" key="1">
    <source>
        <dbReference type="ARBA" id="ARBA00022490"/>
    </source>
</evidence>
<keyword evidence="1" id="KW-0963">Cytoplasm</keyword>
<evidence type="ECO:0008006" key="7">
    <source>
        <dbReference type="Google" id="ProtNLM"/>
    </source>
</evidence>
<gene>
    <name evidence="5" type="ORF">VST7929_02984</name>
</gene>
<protein>
    <recommendedName>
        <fullName evidence="7">PaaI family thioesterase</fullName>
    </recommendedName>
</protein>
<organism evidence="5 6">
    <name type="scientific">Vibrio stylophorae</name>
    <dbReference type="NCBI Taxonomy" id="659351"/>
    <lineage>
        <taxon>Bacteria</taxon>
        <taxon>Pseudomonadati</taxon>
        <taxon>Pseudomonadota</taxon>
        <taxon>Gammaproteobacteria</taxon>
        <taxon>Vibrionales</taxon>
        <taxon>Vibrionaceae</taxon>
        <taxon>Vibrio</taxon>
    </lineage>
</organism>
<dbReference type="Proteomes" id="UP000838672">
    <property type="component" value="Unassembled WGS sequence"/>
</dbReference>
<dbReference type="PANTHER" id="PTHR12418">
    <property type="entry name" value="ACYL-COENZYME A THIOESTERASE THEM4"/>
    <property type="match status" value="1"/>
</dbReference>
<keyword evidence="6" id="KW-1185">Reference proteome</keyword>
<dbReference type="InterPro" id="IPR052365">
    <property type="entry name" value="THEM4/THEM5_acyl-CoA_thioest"/>
</dbReference>
<dbReference type="EMBL" id="CAKLDI010000002">
    <property type="protein sequence ID" value="CAH0535411.1"/>
    <property type="molecule type" value="Genomic_DNA"/>
</dbReference>
<keyword evidence="2" id="KW-0378">Hydrolase</keyword>
<evidence type="ECO:0000256" key="3">
    <source>
        <dbReference type="ARBA" id="ARBA00022832"/>
    </source>
</evidence>
<keyword evidence="3" id="KW-0276">Fatty acid metabolism</keyword>
<dbReference type="Gene3D" id="3.10.129.10">
    <property type="entry name" value="Hotdog Thioesterase"/>
    <property type="match status" value="1"/>
</dbReference>
<dbReference type="CDD" id="cd03443">
    <property type="entry name" value="PaaI_thioesterase"/>
    <property type="match status" value="1"/>
</dbReference>